<keyword evidence="1" id="KW-0472">Membrane</keyword>
<keyword evidence="3" id="KW-1185">Reference proteome</keyword>
<keyword evidence="1" id="KW-0812">Transmembrane</keyword>
<feature type="transmembrane region" description="Helical" evidence="1">
    <location>
        <begin position="15"/>
        <end position="41"/>
    </location>
</feature>
<accession>A0A561B3L7</accession>
<name>A0A561B3L7_9ACTN</name>
<organism evidence="2 3">
    <name type="scientific">Kribbella amoyensis</name>
    <dbReference type="NCBI Taxonomy" id="996641"/>
    <lineage>
        <taxon>Bacteria</taxon>
        <taxon>Bacillati</taxon>
        <taxon>Actinomycetota</taxon>
        <taxon>Actinomycetes</taxon>
        <taxon>Propionibacteriales</taxon>
        <taxon>Kribbellaceae</taxon>
        <taxon>Kribbella</taxon>
    </lineage>
</organism>
<keyword evidence="1" id="KW-1133">Transmembrane helix</keyword>
<dbReference type="Proteomes" id="UP000318380">
    <property type="component" value="Unassembled WGS sequence"/>
</dbReference>
<reference evidence="2 3" key="1">
    <citation type="submission" date="2019-06" db="EMBL/GenBank/DDBJ databases">
        <title>Sequencing the genomes of 1000 actinobacteria strains.</title>
        <authorList>
            <person name="Klenk H.-P."/>
        </authorList>
    </citation>
    <scope>NUCLEOTIDE SEQUENCE [LARGE SCALE GENOMIC DNA]</scope>
    <source>
        <strain evidence="2 3">DSM 24683</strain>
    </source>
</reference>
<comment type="caution">
    <text evidence="2">The sequence shown here is derived from an EMBL/GenBank/DDBJ whole genome shotgun (WGS) entry which is preliminary data.</text>
</comment>
<evidence type="ECO:0000313" key="3">
    <source>
        <dbReference type="Proteomes" id="UP000318380"/>
    </source>
</evidence>
<dbReference type="EMBL" id="VIVK01000003">
    <property type="protein sequence ID" value="TWD73459.1"/>
    <property type="molecule type" value="Genomic_DNA"/>
</dbReference>
<evidence type="ECO:0000313" key="2">
    <source>
        <dbReference type="EMBL" id="TWD73459.1"/>
    </source>
</evidence>
<proteinExistence type="predicted"/>
<evidence type="ECO:0000256" key="1">
    <source>
        <dbReference type="SAM" id="Phobius"/>
    </source>
</evidence>
<sequence>MCAPRLSRILEDMDLFQIISAVVIVGGVVVTALIAIVPSVVDR</sequence>
<dbReference type="AlphaFoldDB" id="A0A561B3L7"/>
<protein>
    <submittedName>
        <fullName evidence="2">Uncharacterized protein</fullName>
    </submittedName>
</protein>
<gene>
    <name evidence="2" type="ORF">FB561_7350</name>
</gene>